<evidence type="ECO:0000256" key="3">
    <source>
        <dbReference type="ARBA" id="ARBA00012438"/>
    </source>
</evidence>
<comment type="catalytic activity">
    <reaction evidence="1">
        <text>ATP + protein L-histidine = ADP + protein N-phospho-L-histidine.</text>
        <dbReference type="EC" id="2.7.13.3"/>
    </reaction>
</comment>
<evidence type="ECO:0000256" key="8">
    <source>
        <dbReference type="ARBA" id="ARBA00022840"/>
    </source>
</evidence>
<dbReference type="CDD" id="cd00082">
    <property type="entry name" value="HisKA"/>
    <property type="match status" value="1"/>
</dbReference>
<evidence type="ECO:0000256" key="5">
    <source>
        <dbReference type="ARBA" id="ARBA00022679"/>
    </source>
</evidence>
<dbReference type="Pfam" id="PF00672">
    <property type="entry name" value="HAMP"/>
    <property type="match status" value="1"/>
</dbReference>
<evidence type="ECO:0000256" key="11">
    <source>
        <dbReference type="SAM" id="Phobius"/>
    </source>
</evidence>
<dbReference type="STRING" id="1089553.Tph_c01860"/>
<dbReference type="InterPro" id="IPR003660">
    <property type="entry name" value="HAMP_dom"/>
</dbReference>
<dbReference type="Gene3D" id="3.30.565.10">
    <property type="entry name" value="Histidine kinase-like ATPase, C-terminal domain"/>
    <property type="match status" value="1"/>
</dbReference>
<dbReference type="EC" id="2.7.13.3" evidence="3"/>
<gene>
    <name evidence="14" type="primary">yclK</name>
    <name evidence="14" type="ordered locus">Tph_c01860</name>
</gene>
<keyword evidence="7 14" id="KW-0418">Kinase</keyword>
<dbReference type="PROSITE" id="PS50885">
    <property type="entry name" value="HAMP"/>
    <property type="match status" value="1"/>
</dbReference>
<keyword evidence="10 11" id="KW-0472">Membrane</keyword>
<comment type="subcellular location">
    <subcellularLocation>
        <location evidence="2">Membrane</location>
    </subcellularLocation>
</comment>
<evidence type="ECO:0000256" key="1">
    <source>
        <dbReference type="ARBA" id="ARBA00000085"/>
    </source>
</evidence>
<dbReference type="InterPro" id="IPR003594">
    <property type="entry name" value="HATPase_dom"/>
</dbReference>
<evidence type="ECO:0000259" key="13">
    <source>
        <dbReference type="PROSITE" id="PS50885"/>
    </source>
</evidence>
<dbReference type="SMART" id="SM00304">
    <property type="entry name" value="HAMP"/>
    <property type="match status" value="1"/>
</dbReference>
<dbReference type="Pfam" id="PF00512">
    <property type="entry name" value="HisKA"/>
    <property type="match status" value="1"/>
</dbReference>
<dbReference type="GO" id="GO:0016020">
    <property type="term" value="C:membrane"/>
    <property type="evidence" value="ECO:0007669"/>
    <property type="project" value="UniProtKB-SubCell"/>
</dbReference>
<keyword evidence="15" id="KW-1185">Reference proteome</keyword>
<organism evidence="14 15">
    <name type="scientific">Thermacetogenium phaeum (strain ATCC BAA-254 / DSM 26808 / PB)</name>
    <dbReference type="NCBI Taxonomy" id="1089553"/>
    <lineage>
        <taxon>Bacteria</taxon>
        <taxon>Bacillati</taxon>
        <taxon>Bacillota</taxon>
        <taxon>Clostridia</taxon>
        <taxon>Thermoanaerobacterales</taxon>
        <taxon>Thermoanaerobacteraceae</taxon>
        <taxon>Thermacetogenium</taxon>
    </lineage>
</organism>
<keyword evidence="8" id="KW-0067">ATP-binding</keyword>
<feature type="domain" description="HAMP" evidence="13">
    <location>
        <begin position="192"/>
        <end position="244"/>
    </location>
</feature>
<evidence type="ECO:0000313" key="15">
    <source>
        <dbReference type="Proteomes" id="UP000000467"/>
    </source>
</evidence>
<dbReference type="SMART" id="SM00388">
    <property type="entry name" value="HisKA"/>
    <property type="match status" value="1"/>
</dbReference>
<reference evidence="14 15" key="1">
    <citation type="journal article" date="2012" name="BMC Genomics">
        <title>Genome-guided analysis of physiological and morphological traits of the fermentative acetate oxidizer Thermacetogenium phaeum.</title>
        <authorList>
            <person name="Oehler D."/>
            <person name="Poehlein A."/>
            <person name="Leimbach A."/>
            <person name="Muller N."/>
            <person name="Daniel R."/>
            <person name="Gottschalk G."/>
            <person name="Schink B."/>
        </authorList>
    </citation>
    <scope>NUCLEOTIDE SEQUENCE [LARGE SCALE GENOMIC DNA]</scope>
    <source>
        <strain evidence="15">ATCC BAA-254 / DSM 26808 / PB</strain>
    </source>
</reference>
<name>K4LQQ7_THEPS</name>
<dbReference type="Gene3D" id="1.10.287.130">
    <property type="match status" value="1"/>
</dbReference>
<dbReference type="Pfam" id="PF02518">
    <property type="entry name" value="HATPase_c"/>
    <property type="match status" value="1"/>
</dbReference>
<evidence type="ECO:0000256" key="10">
    <source>
        <dbReference type="ARBA" id="ARBA00023136"/>
    </source>
</evidence>
<dbReference type="PROSITE" id="PS50109">
    <property type="entry name" value="HIS_KIN"/>
    <property type="match status" value="1"/>
</dbReference>
<dbReference type="GO" id="GO:0000155">
    <property type="term" value="F:phosphorelay sensor kinase activity"/>
    <property type="evidence" value="ECO:0007669"/>
    <property type="project" value="InterPro"/>
</dbReference>
<dbReference type="PRINTS" id="PR00344">
    <property type="entry name" value="BCTRLSENSOR"/>
</dbReference>
<accession>K4LQQ7</accession>
<dbReference type="AlphaFoldDB" id="K4LQQ7"/>
<keyword evidence="11" id="KW-1133">Transmembrane helix</keyword>
<dbReference type="SUPFAM" id="SSF47384">
    <property type="entry name" value="Homodimeric domain of signal transducing histidine kinase"/>
    <property type="match status" value="1"/>
</dbReference>
<dbReference type="InterPro" id="IPR050351">
    <property type="entry name" value="BphY/WalK/GraS-like"/>
</dbReference>
<dbReference type="Gene3D" id="6.10.340.10">
    <property type="match status" value="1"/>
</dbReference>
<dbReference type="OrthoDB" id="9796330at2"/>
<evidence type="ECO:0000313" key="14">
    <source>
        <dbReference type="EMBL" id="AFV10434.1"/>
    </source>
</evidence>
<dbReference type="HOGENOM" id="CLU_000445_89_6_9"/>
<dbReference type="CDD" id="cd06225">
    <property type="entry name" value="HAMP"/>
    <property type="match status" value="1"/>
</dbReference>
<dbReference type="SUPFAM" id="SSF55874">
    <property type="entry name" value="ATPase domain of HSP90 chaperone/DNA topoisomerase II/histidine kinase"/>
    <property type="match status" value="1"/>
</dbReference>
<dbReference type="KEGG" id="tpz:Tph_c01860"/>
<keyword evidence="4" id="KW-0597">Phosphoprotein</keyword>
<dbReference type="InterPro" id="IPR005467">
    <property type="entry name" value="His_kinase_dom"/>
</dbReference>
<dbReference type="FunFam" id="3.30.565.10:FF:000006">
    <property type="entry name" value="Sensor histidine kinase WalK"/>
    <property type="match status" value="1"/>
</dbReference>
<dbReference type="CDD" id="cd00075">
    <property type="entry name" value="HATPase"/>
    <property type="match status" value="1"/>
</dbReference>
<feature type="transmembrane region" description="Helical" evidence="11">
    <location>
        <begin position="168"/>
        <end position="189"/>
    </location>
</feature>
<dbReference type="GO" id="GO:0000156">
    <property type="term" value="F:phosphorelay response regulator activity"/>
    <property type="evidence" value="ECO:0007669"/>
    <property type="project" value="TreeGrafter"/>
</dbReference>
<keyword evidence="6" id="KW-0547">Nucleotide-binding</keyword>
<evidence type="ECO:0000259" key="12">
    <source>
        <dbReference type="PROSITE" id="PS50109"/>
    </source>
</evidence>
<keyword evidence="5 14" id="KW-0808">Transferase</keyword>
<sequence>MSRSIFQKLLFTYLTIVVLIVGVLAVMLTRFFNDFIFRQEQQQLLAAGREAAAGVLSCSAGRITRGELNQMVDALGAATGARLFIYQGDSARKLLSAEGGRGVKEAPLLADAKRILAGETVIRKKHFSPGLNTYVVFVGMPVKSGGEVSGMVLLFSPIDQVNRTLFRVYGIIWGAALFALLAGGAVIYLTSRRLSRPVVEITEAAAALAQGDFDKEIRASGDDEIGQLAASFDFMRKRLRDLERSRQEFIATISHELRTPLTSIRGFIQAILDGIIPPEEQKKYLRLAGAESERLTRLVSDLLELARLRAGSIRLRRSPVDLLEVAGEAAAEFRLLAGRRKIAVEPHPGSGRVMVSGDRDRLRQILLNLLSNAVKYTGEDGEILVIISRQGGQVVLTVRDNGTGIPQEELQRIFEKFQRGSRAGDASAGGSGLGLAIVKELAELHGGRVSAWSEPGRGTEISVELPGIET</sequence>
<dbReference type="InterPro" id="IPR036097">
    <property type="entry name" value="HisK_dim/P_sf"/>
</dbReference>
<feature type="transmembrane region" description="Helical" evidence="11">
    <location>
        <begin position="12"/>
        <end position="32"/>
    </location>
</feature>
<dbReference type="PANTHER" id="PTHR42878:SF7">
    <property type="entry name" value="SENSOR HISTIDINE KINASE GLRK"/>
    <property type="match status" value="1"/>
</dbReference>
<dbReference type="SMART" id="SM00387">
    <property type="entry name" value="HATPase_c"/>
    <property type="match status" value="1"/>
</dbReference>
<evidence type="ECO:0000256" key="7">
    <source>
        <dbReference type="ARBA" id="ARBA00022777"/>
    </source>
</evidence>
<dbReference type="RefSeq" id="WP_015049354.1">
    <property type="nucleotide sequence ID" value="NC_018870.1"/>
</dbReference>
<feature type="domain" description="Histidine kinase" evidence="12">
    <location>
        <begin position="252"/>
        <end position="469"/>
    </location>
</feature>
<dbReference type="InterPro" id="IPR036890">
    <property type="entry name" value="HATPase_C_sf"/>
</dbReference>
<keyword evidence="11" id="KW-0812">Transmembrane</keyword>
<protein>
    <recommendedName>
        <fullName evidence="3">histidine kinase</fullName>
        <ecNumber evidence="3">2.7.13.3</ecNumber>
    </recommendedName>
</protein>
<proteinExistence type="predicted"/>
<dbReference type="PANTHER" id="PTHR42878">
    <property type="entry name" value="TWO-COMPONENT HISTIDINE KINASE"/>
    <property type="match status" value="1"/>
</dbReference>
<evidence type="ECO:0000256" key="9">
    <source>
        <dbReference type="ARBA" id="ARBA00023012"/>
    </source>
</evidence>
<dbReference type="eggNOG" id="COG2205">
    <property type="taxonomic scope" value="Bacteria"/>
</dbReference>
<dbReference type="EMBL" id="CP003732">
    <property type="protein sequence ID" value="AFV10434.1"/>
    <property type="molecule type" value="Genomic_DNA"/>
</dbReference>
<dbReference type="GO" id="GO:0007234">
    <property type="term" value="P:osmosensory signaling via phosphorelay pathway"/>
    <property type="evidence" value="ECO:0007669"/>
    <property type="project" value="TreeGrafter"/>
</dbReference>
<keyword evidence="9" id="KW-0902">Two-component regulatory system</keyword>
<dbReference type="GO" id="GO:0030295">
    <property type="term" value="F:protein kinase activator activity"/>
    <property type="evidence" value="ECO:0007669"/>
    <property type="project" value="TreeGrafter"/>
</dbReference>
<dbReference type="SUPFAM" id="SSF158472">
    <property type="entry name" value="HAMP domain-like"/>
    <property type="match status" value="1"/>
</dbReference>
<dbReference type="Proteomes" id="UP000000467">
    <property type="component" value="Chromosome"/>
</dbReference>
<dbReference type="FunFam" id="1.10.287.130:FF:000001">
    <property type="entry name" value="Two-component sensor histidine kinase"/>
    <property type="match status" value="1"/>
</dbReference>
<evidence type="ECO:0000256" key="2">
    <source>
        <dbReference type="ARBA" id="ARBA00004370"/>
    </source>
</evidence>
<evidence type="ECO:0000256" key="6">
    <source>
        <dbReference type="ARBA" id="ARBA00022741"/>
    </source>
</evidence>
<dbReference type="InterPro" id="IPR004358">
    <property type="entry name" value="Sig_transdc_His_kin-like_C"/>
</dbReference>
<dbReference type="InterPro" id="IPR003661">
    <property type="entry name" value="HisK_dim/P_dom"/>
</dbReference>
<evidence type="ECO:0000256" key="4">
    <source>
        <dbReference type="ARBA" id="ARBA00022553"/>
    </source>
</evidence>